<evidence type="ECO:0000256" key="11">
    <source>
        <dbReference type="ARBA" id="ARBA00023136"/>
    </source>
</evidence>
<evidence type="ECO:0000256" key="10">
    <source>
        <dbReference type="ARBA" id="ARBA00022989"/>
    </source>
</evidence>
<dbReference type="NCBIfam" id="NF003958">
    <property type="entry name" value="PRK05454.2-1"/>
    <property type="match status" value="1"/>
</dbReference>
<dbReference type="NCBIfam" id="NF003963">
    <property type="entry name" value="PRK05454.2-6"/>
    <property type="match status" value="1"/>
</dbReference>
<feature type="transmembrane region" description="Helical" evidence="12">
    <location>
        <begin position="60"/>
        <end position="84"/>
    </location>
</feature>
<evidence type="ECO:0000313" key="15">
    <source>
        <dbReference type="Proteomes" id="UP000269692"/>
    </source>
</evidence>
<dbReference type="InterPro" id="IPR001173">
    <property type="entry name" value="Glyco_trans_2-like"/>
</dbReference>
<evidence type="ECO:0000256" key="4">
    <source>
        <dbReference type="ARBA" id="ARBA00020585"/>
    </source>
</evidence>
<dbReference type="PANTHER" id="PTHR43867">
    <property type="entry name" value="CELLULOSE SYNTHASE CATALYTIC SUBUNIT A [UDP-FORMING]"/>
    <property type="match status" value="1"/>
</dbReference>
<dbReference type="InterPro" id="IPR050321">
    <property type="entry name" value="Glycosyltr_2/OpgH_subfam"/>
</dbReference>
<keyword evidence="8 14" id="KW-0808">Transferase</keyword>
<feature type="transmembrane region" description="Helical" evidence="12">
    <location>
        <begin position="469"/>
        <end position="492"/>
    </location>
</feature>
<dbReference type="OrthoDB" id="9775281at2"/>
<dbReference type="NCBIfam" id="NF003962">
    <property type="entry name" value="PRK05454.2-5"/>
    <property type="match status" value="1"/>
</dbReference>
<evidence type="ECO:0000256" key="12">
    <source>
        <dbReference type="SAM" id="Phobius"/>
    </source>
</evidence>
<dbReference type="InterPro" id="IPR029044">
    <property type="entry name" value="Nucleotide-diphossugar_trans"/>
</dbReference>
<evidence type="ECO:0000256" key="9">
    <source>
        <dbReference type="ARBA" id="ARBA00022692"/>
    </source>
</evidence>
<dbReference type="Gene3D" id="3.90.550.10">
    <property type="entry name" value="Spore Coat Polysaccharide Biosynthesis Protein SpsA, Chain A"/>
    <property type="match status" value="1"/>
</dbReference>
<evidence type="ECO:0000256" key="7">
    <source>
        <dbReference type="ARBA" id="ARBA00022676"/>
    </source>
</evidence>
<feature type="domain" description="Glycosyltransferase 2-like" evidence="13">
    <location>
        <begin position="216"/>
        <end position="409"/>
    </location>
</feature>
<feature type="transmembrane region" description="Helical" evidence="12">
    <location>
        <begin position="513"/>
        <end position="533"/>
    </location>
</feature>
<evidence type="ECO:0000256" key="8">
    <source>
        <dbReference type="ARBA" id="ARBA00022679"/>
    </source>
</evidence>
<comment type="similarity">
    <text evidence="3">Belongs to the glycosyltransferase 2 family. OpgH subfamily.</text>
</comment>
<comment type="caution">
    <text evidence="14">The sequence shown here is derived from an EMBL/GenBank/DDBJ whole genome shotgun (WGS) entry which is preliminary data.</text>
</comment>
<dbReference type="GO" id="GO:0016758">
    <property type="term" value="F:hexosyltransferase activity"/>
    <property type="evidence" value="ECO:0007669"/>
    <property type="project" value="TreeGrafter"/>
</dbReference>
<feature type="transmembrane region" description="Helical" evidence="12">
    <location>
        <begin position="385"/>
        <end position="409"/>
    </location>
</feature>
<proteinExistence type="inferred from homology"/>
<dbReference type="EMBL" id="RCTF01000001">
    <property type="protein sequence ID" value="RLP81540.1"/>
    <property type="molecule type" value="Genomic_DNA"/>
</dbReference>
<keyword evidence="5" id="KW-1003">Cell membrane</keyword>
<dbReference type="Proteomes" id="UP000269692">
    <property type="component" value="Unassembled WGS sequence"/>
</dbReference>
<reference evidence="14 15" key="1">
    <citation type="submission" date="2018-10" db="EMBL/GenBank/DDBJ databases">
        <title>Xanthobacter tagetidis genome sequencing and assembly.</title>
        <authorList>
            <person name="Maclea K.S."/>
            <person name="Goen A.E."/>
            <person name="Fatima S.A."/>
        </authorList>
    </citation>
    <scope>NUCLEOTIDE SEQUENCE [LARGE SCALE GENOMIC DNA]</scope>
    <source>
        <strain evidence="14 15">ATCC 700314</strain>
    </source>
</reference>
<feature type="transmembrane region" description="Helical" evidence="12">
    <location>
        <begin position="33"/>
        <end position="54"/>
    </location>
</feature>
<feature type="transmembrane region" description="Helical" evidence="12">
    <location>
        <begin position="539"/>
        <end position="559"/>
    </location>
</feature>
<sequence length="602" mass="63898">MSFRPDLQSPASFPPSARASRAEVATLAWRRRFMLAANGATLAAVGAATAFVLAQDGFTLIDGLVLLCALAITPWHALGFWNAAVGLALRHRRRDGVVAAAPFLDAPAPPHAGTRVAILMTLRNEDPARAIARLRAVKADLDATALAPIFDYHLLSDTSLPEVAAEEEALVASWRAQEGAAHVFYRRRLSNAGFKAGNIRDFLEAHGAPYEFMLPLDADSLMGAGTILNMLGILQAHPRMGILQSLAVGLPATSGFARLFQFGMRAGMRCYTLGATWWAGDCGPYWGHNALIRVAPFRAFCHLPDLPGAPPFGGPILSHDQMEAVLMRRAGFEVRVLPVEAESYEENPPAATDFITRDLRWCLGNLQYVKLLGLPGLAPMSRFQLLWAILMFATVPALPLALALVPLAASEATAGDDFPAGLAAAIYGVLLLMSQAPKLAGWIDVALTPGGAARYGGAKRFAVSAAMELVFSFLLSALTSLAVTMLLARLALGRVAARWGGQARDGHAVPLGLAVRQFWGPTLFGLAVAAGLAAVAPALLLWLAPLLAGYVLAIPFVVATADPRFGAWLTARGLAATPEERDPPDVLLRLRGATVEGLEQAA</sequence>
<evidence type="ECO:0000256" key="6">
    <source>
        <dbReference type="ARBA" id="ARBA00022519"/>
    </source>
</evidence>
<dbReference type="Pfam" id="PF13632">
    <property type="entry name" value="Glyco_trans_2_3"/>
    <property type="match status" value="1"/>
</dbReference>
<organism evidence="14 15">
    <name type="scientific">Xanthobacter tagetidis</name>
    <dbReference type="NCBI Taxonomy" id="60216"/>
    <lineage>
        <taxon>Bacteria</taxon>
        <taxon>Pseudomonadati</taxon>
        <taxon>Pseudomonadota</taxon>
        <taxon>Alphaproteobacteria</taxon>
        <taxon>Hyphomicrobiales</taxon>
        <taxon>Xanthobacteraceae</taxon>
        <taxon>Xanthobacter</taxon>
    </lineage>
</organism>
<dbReference type="PANTHER" id="PTHR43867:SF5">
    <property type="entry name" value="GLUCANS BIOSYNTHESIS GLUCOSYLTRANSFERASE H"/>
    <property type="match status" value="1"/>
</dbReference>
<evidence type="ECO:0000259" key="13">
    <source>
        <dbReference type="Pfam" id="PF13632"/>
    </source>
</evidence>
<evidence type="ECO:0000256" key="5">
    <source>
        <dbReference type="ARBA" id="ARBA00022475"/>
    </source>
</evidence>
<comment type="subcellular location">
    <subcellularLocation>
        <location evidence="1">Cell inner membrane</location>
        <topology evidence="1">Multi-pass membrane protein</topology>
    </subcellularLocation>
</comment>
<accession>A0A3L7APL6</accession>
<gene>
    <name evidence="14" type="primary">mdoH</name>
    <name evidence="14" type="ORF">D9R14_00590</name>
</gene>
<keyword evidence="9 12" id="KW-0812">Transmembrane</keyword>
<keyword evidence="11 12" id="KW-0472">Membrane</keyword>
<keyword evidence="10 12" id="KW-1133">Transmembrane helix</keyword>
<keyword evidence="6" id="KW-0997">Cell inner membrane</keyword>
<name>A0A3L7APL6_9HYPH</name>
<comment type="pathway">
    <text evidence="2">Glycan metabolism; osmoregulated periplasmic glucan (OPG) biosynthesis.</text>
</comment>
<dbReference type="AlphaFoldDB" id="A0A3L7APL6"/>
<evidence type="ECO:0000313" key="14">
    <source>
        <dbReference type="EMBL" id="RLP81540.1"/>
    </source>
</evidence>
<evidence type="ECO:0000256" key="1">
    <source>
        <dbReference type="ARBA" id="ARBA00004429"/>
    </source>
</evidence>
<protein>
    <recommendedName>
        <fullName evidence="4">Glucans biosynthesis glucosyltransferase H</fullName>
    </recommendedName>
</protein>
<keyword evidence="7" id="KW-0328">Glycosyltransferase</keyword>
<evidence type="ECO:0000256" key="3">
    <source>
        <dbReference type="ARBA" id="ARBA00009337"/>
    </source>
</evidence>
<dbReference type="SUPFAM" id="SSF53448">
    <property type="entry name" value="Nucleotide-diphospho-sugar transferases"/>
    <property type="match status" value="1"/>
</dbReference>
<evidence type="ECO:0000256" key="2">
    <source>
        <dbReference type="ARBA" id="ARBA00005001"/>
    </source>
</evidence>
<keyword evidence="15" id="KW-1185">Reference proteome</keyword>
<dbReference type="GO" id="GO:0005886">
    <property type="term" value="C:plasma membrane"/>
    <property type="evidence" value="ECO:0007669"/>
    <property type="project" value="UniProtKB-SubCell"/>
</dbReference>